<dbReference type="EMBL" id="BGPR01045703">
    <property type="protein sequence ID" value="GBO22624.1"/>
    <property type="molecule type" value="Genomic_DNA"/>
</dbReference>
<feature type="compositionally biased region" description="Basic and acidic residues" evidence="1">
    <location>
        <begin position="81"/>
        <end position="97"/>
    </location>
</feature>
<protein>
    <submittedName>
        <fullName evidence="2">Uncharacterized protein</fullName>
    </submittedName>
</protein>
<proteinExistence type="predicted"/>
<evidence type="ECO:0000256" key="1">
    <source>
        <dbReference type="SAM" id="MobiDB-lite"/>
    </source>
</evidence>
<feature type="compositionally biased region" description="Polar residues" evidence="1">
    <location>
        <begin position="62"/>
        <end position="73"/>
    </location>
</feature>
<gene>
    <name evidence="2" type="ORF">AVEN_11657_1</name>
</gene>
<feature type="region of interest" description="Disordered" evidence="1">
    <location>
        <begin position="61"/>
        <end position="97"/>
    </location>
</feature>
<accession>A0A4Y2VE22</accession>
<sequence>MGVLPDAPRLSTAELTLISQPKVVNISSDIFEDMFDRKKRRKSNFDYNQFRGNFGAQKRKLQSSVSWASNSVRNQDEEDEPRNKSLRKEEKRASSGH</sequence>
<name>A0A4Y2VE22_ARAVE</name>
<evidence type="ECO:0000313" key="2">
    <source>
        <dbReference type="EMBL" id="GBO22624.1"/>
    </source>
</evidence>
<evidence type="ECO:0000313" key="3">
    <source>
        <dbReference type="Proteomes" id="UP000499080"/>
    </source>
</evidence>
<dbReference type="AlphaFoldDB" id="A0A4Y2VE22"/>
<comment type="caution">
    <text evidence="2">The sequence shown here is derived from an EMBL/GenBank/DDBJ whole genome shotgun (WGS) entry which is preliminary data.</text>
</comment>
<reference evidence="2 3" key="1">
    <citation type="journal article" date="2019" name="Sci. Rep.">
        <title>Orb-weaving spider Araneus ventricosus genome elucidates the spidroin gene catalogue.</title>
        <authorList>
            <person name="Kono N."/>
            <person name="Nakamura H."/>
            <person name="Ohtoshi R."/>
            <person name="Moran D.A.P."/>
            <person name="Shinohara A."/>
            <person name="Yoshida Y."/>
            <person name="Fujiwara M."/>
            <person name="Mori M."/>
            <person name="Tomita M."/>
            <person name="Arakawa K."/>
        </authorList>
    </citation>
    <scope>NUCLEOTIDE SEQUENCE [LARGE SCALE GENOMIC DNA]</scope>
</reference>
<organism evidence="2 3">
    <name type="scientific">Araneus ventricosus</name>
    <name type="common">Orbweaver spider</name>
    <name type="synonym">Epeira ventricosa</name>
    <dbReference type="NCBI Taxonomy" id="182803"/>
    <lineage>
        <taxon>Eukaryota</taxon>
        <taxon>Metazoa</taxon>
        <taxon>Ecdysozoa</taxon>
        <taxon>Arthropoda</taxon>
        <taxon>Chelicerata</taxon>
        <taxon>Arachnida</taxon>
        <taxon>Araneae</taxon>
        <taxon>Araneomorphae</taxon>
        <taxon>Entelegynae</taxon>
        <taxon>Araneoidea</taxon>
        <taxon>Araneidae</taxon>
        <taxon>Araneus</taxon>
    </lineage>
</organism>
<keyword evidence="3" id="KW-1185">Reference proteome</keyword>
<dbReference type="Proteomes" id="UP000499080">
    <property type="component" value="Unassembled WGS sequence"/>
</dbReference>